<dbReference type="GeneID" id="20824279"/>
<accession>F8MMV6</accession>
<dbReference type="RefSeq" id="XP_009851054.1">
    <property type="nucleotide sequence ID" value="XM_009852752.1"/>
</dbReference>
<name>F8MMV6_NEUT8</name>
<evidence type="ECO:0000256" key="1">
    <source>
        <dbReference type="ARBA" id="ARBA00007355"/>
    </source>
</evidence>
<feature type="compositionally biased region" description="Low complexity" evidence="2">
    <location>
        <begin position="238"/>
        <end position="262"/>
    </location>
</feature>
<dbReference type="AlphaFoldDB" id="F8MMV6"/>
<organism evidence="3 4">
    <name type="scientific">Neurospora tetrasperma (strain FGSC 2508 / ATCC MYA-4615 / P0657)</name>
    <dbReference type="NCBI Taxonomy" id="510951"/>
    <lineage>
        <taxon>Eukaryota</taxon>
        <taxon>Fungi</taxon>
        <taxon>Dikarya</taxon>
        <taxon>Ascomycota</taxon>
        <taxon>Pezizomycotina</taxon>
        <taxon>Sordariomycetes</taxon>
        <taxon>Sordariomycetidae</taxon>
        <taxon>Sordariales</taxon>
        <taxon>Sordariaceae</taxon>
        <taxon>Neurospora</taxon>
    </lineage>
</organism>
<dbReference type="OrthoDB" id="10255576at2759"/>
<evidence type="ECO:0000313" key="3">
    <source>
        <dbReference type="EMBL" id="EGO57980.1"/>
    </source>
</evidence>
<dbReference type="Proteomes" id="UP000008065">
    <property type="component" value="Unassembled WGS sequence"/>
</dbReference>
<protein>
    <submittedName>
        <fullName evidence="3">Uncharacterized protein</fullName>
    </submittedName>
</protein>
<proteinExistence type="inferred from homology"/>
<gene>
    <name evidence="3" type="ORF">NEUTE1DRAFT_122308</name>
</gene>
<dbReference type="EMBL" id="GL891304">
    <property type="protein sequence ID" value="EGO57980.1"/>
    <property type="molecule type" value="Genomic_DNA"/>
</dbReference>
<dbReference type="PANTHER" id="PTHR32470:SF2">
    <property type="entry name" value="NADH DEHYDROGENASE [UBIQUINONE] 1 ALPHA SUBCOMPLEX ASSEMBLY FACTOR 2"/>
    <property type="match status" value="1"/>
</dbReference>
<dbReference type="GO" id="GO:0032981">
    <property type="term" value="P:mitochondrial respiratory chain complex I assembly"/>
    <property type="evidence" value="ECO:0007669"/>
    <property type="project" value="TreeGrafter"/>
</dbReference>
<dbReference type="VEuPathDB" id="FungiDB:NEUTE1DRAFT_122308"/>
<feature type="compositionally biased region" description="Basic and acidic residues" evidence="2">
    <location>
        <begin position="223"/>
        <end position="237"/>
    </location>
</feature>
<reference evidence="4" key="1">
    <citation type="journal article" date="2011" name="Genetics">
        <title>Massive changes in genome architecture accompany the transition to self-fertility in the filamentous fungus Neurospora tetrasperma.</title>
        <authorList>
            <person name="Ellison C.E."/>
            <person name="Stajich J.E."/>
            <person name="Jacobson D.J."/>
            <person name="Natvig D.O."/>
            <person name="Lapidus A."/>
            <person name="Foster B."/>
            <person name="Aerts A."/>
            <person name="Riley R."/>
            <person name="Lindquist E.A."/>
            <person name="Grigoriev I.V."/>
            <person name="Taylor J.W."/>
        </authorList>
    </citation>
    <scope>NUCLEOTIDE SEQUENCE [LARGE SCALE GENOMIC DNA]</scope>
    <source>
        <strain evidence="4">FGSC 2508 / P0657</strain>
    </source>
</reference>
<keyword evidence="4" id="KW-1185">Reference proteome</keyword>
<evidence type="ECO:0000313" key="4">
    <source>
        <dbReference type="Proteomes" id="UP000008065"/>
    </source>
</evidence>
<dbReference type="GO" id="GO:0045271">
    <property type="term" value="C:respiratory chain complex I"/>
    <property type="evidence" value="ECO:0007669"/>
    <property type="project" value="InterPro"/>
</dbReference>
<dbReference type="HOGENOM" id="CLU_067876_0_0_1"/>
<comment type="similarity">
    <text evidence="1">Belongs to the complex I NDUFA12 subunit family.</text>
</comment>
<dbReference type="KEGG" id="nte:NEUTE1DRAFT122308"/>
<dbReference type="GO" id="GO:0005739">
    <property type="term" value="C:mitochondrion"/>
    <property type="evidence" value="ECO:0007669"/>
    <property type="project" value="TreeGrafter"/>
</dbReference>
<feature type="region of interest" description="Disordered" evidence="2">
    <location>
        <begin position="159"/>
        <end position="319"/>
    </location>
</feature>
<dbReference type="PANTHER" id="PTHR32470">
    <property type="entry name" value="ADH DEHYDROGENASE [UBIQUINONE] 1 ALPHA SUBCOMPLEX ASSEMBLY FACTOR 2"/>
    <property type="match status" value="1"/>
</dbReference>
<dbReference type="InterPro" id="IPR007763">
    <property type="entry name" value="NDUFA12"/>
</dbReference>
<evidence type="ECO:0000256" key="2">
    <source>
        <dbReference type="SAM" id="MobiDB-lite"/>
    </source>
</evidence>
<dbReference type="Pfam" id="PF05071">
    <property type="entry name" value="NDUFA12"/>
    <property type="match status" value="1"/>
</dbReference>
<dbReference type="InterPro" id="IPR052618">
    <property type="entry name" value="ComplexI_NDUFA12"/>
</dbReference>
<sequence>MDGNLLLHTSHRAASLCCAAAQIYTWLDAMRLPISTSGNLMSLNLGTISPLKRAWYKWKAIKFPWRNKLLVGLDLAGNAYYQFRPTRSTIRWRRIVQYPGGRSTHFSDVAVPPSWHQWLRYTREDPPTIEEQEAEVARQQRIKVLAKMADEKWEAKAKYIPDSPGEPSTRTIGKPGEEYGQPLPPLVGEGMKKSSPYTEGTSGGVVSGVETSGVSNQAVFGSEEAKQAAKEEQEKPRATVTQTATTTTPTNTSSATAHATPADQTSGAREHTWDQMMKQQKQHKKKGIDPWKQAQASNPSGEWQPKAWDPTASLGNKKG</sequence>